<keyword evidence="2" id="KW-1185">Reference proteome</keyword>
<gene>
    <name evidence="1" type="ORF">VFH_I387560</name>
</gene>
<organism evidence="1 2">
    <name type="scientific">Vicia faba</name>
    <name type="common">Broad bean</name>
    <name type="synonym">Faba vulgaris</name>
    <dbReference type="NCBI Taxonomy" id="3906"/>
    <lineage>
        <taxon>Eukaryota</taxon>
        <taxon>Viridiplantae</taxon>
        <taxon>Streptophyta</taxon>
        <taxon>Embryophyta</taxon>
        <taxon>Tracheophyta</taxon>
        <taxon>Spermatophyta</taxon>
        <taxon>Magnoliopsida</taxon>
        <taxon>eudicotyledons</taxon>
        <taxon>Gunneridae</taxon>
        <taxon>Pentapetalae</taxon>
        <taxon>rosids</taxon>
        <taxon>fabids</taxon>
        <taxon>Fabales</taxon>
        <taxon>Fabaceae</taxon>
        <taxon>Papilionoideae</taxon>
        <taxon>50 kb inversion clade</taxon>
        <taxon>NPAAA clade</taxon>
        <taxon>Hologalegina</taxon>
        <taxon>IRL clade</taxon>
        <taxon>Fabeae</taxon>
        <taxon>Vicia</taxon>
    </lineage>
</organism>
<name>A0AAV0YZ52_VICFA</name>
<dbReference type="AlphaFoldDB" id="A0AAV0YZ52"/>
<evidence type="ECO:0000313" key="1">
    <source>
        <dbReference type="EMBL" id="CAI8589307.1"/>
    </source>
</evidence>
<dbReference type="Proteomes" id="UP001157006">
    <property type="component" value="Chromosome 1L"/>
</dbReference>
<dbReference type="EMBL" id="OX451736">
    <property type="protein sequence ID" value="CAI8589307.1"/>
    <property type="molecule type" value="Genomic_DNA"/>
</dbReference>
<protein>
    <submittedName>
        <fullName evidence="1">Uncharacterized protein</fullName>
    </submittedName>
</protein>
<sequence length="141" mass="15756">MATTSQFCFHGNNISALTITWFALPMSKKSNDNDSVPCFMLTVLPRLGTYGNNSDSARLNLLYANGEDYCEVLKEVKKLSIELDSVGWFLTDFVATKVQVFLSYGLNFGLSFQGRLGQQHGMVFVHIWQQQQGCFLVQAGV</sequence>
<evidence type="ECO:0000313" key="2">
    <source>
        <dbReference type="Proteomes" id="UP001157006"/>
    </source>
</evidence>
<proteinExistence type="predicted"/>
<reference evidence="1 2" key="1">
    <citation type="submission" date="2023-01" db="EMBL/GenBank/DDBJ databases">
        <authorList>
            <person name="Kreplak J."/>
        </authorList>
    </citation>
    <scope>NUCLEOTIDE SEQUENCE [LARGE SCALE GENOMIC DNA]</scope>
</reference>
<accession>A0AAV0YZ52</accession>